<evidence type="ECO:0000256" key="6">
    <source>
        <dbReference type="ARBA" id="ARBA00022555"/>
    </source>
</evidence>
<dbReference type="PANTHER" id="PTHR15952:SF11">
    <property type="entry name" value="EXPORTIN-T"/>
    <property type="match status" value="1"/>
</dbReference>
<evidence type="ECO:0000256" key="5">
    <source>
        <dbReference type="ARBA" id="ARBA00022490"/>
    </source>
</evidence>
<dbReference type="Pfam" id="PF08389">
    <property type="entry name" value="Xpo1"/>
    <property type="match status" value="1"/>
</dbReference>
<comment type="function">
    <text evidence="9">tRNA nucleus export receptor which facilitates tRNA translocation across the nuclear pore complex.</text>
</comment>
<feature type="domain" description="Exportin-1/Importin-beta-like" evidence="10">
    <location>
        <begin position="103"/>
        <end position="254"/>
    </location>
</feature>
<dbReference type="OrthoDB" id="26399at2759"/>
<dbReference type="Pfam" id="PF19282">
    <property type="entry name" value="Exportin-T"/>
    <property type="match status" value="1"/>
</dbReference>
<dbReference type="SUPFAM" id="SSF48371">
    <property type="entry name" value="ARM repeat"/>
    <property type="match status" value="1"/>
</dbReference>
<dbReference type="InterPro" id="IPR040017">
    <property type="entry name" value="XPOT"/>
</dbReference>
<keyword evidence="5 9" id="KW-0963">Cytoplasm</keyword>
<dbReference type="InterPro" id="IPR013598">
    <property type="entry name" value="Exportin-1/Importin-b-like"/>
</dbReference>
<reference evidence="12 13" key="1">
    <citation type="submission" date="2015-11" db="EMBL/GenBank/DDBJ databases">
        <title>The genome of Debaryomyces fabryi.</title>
        <authorList>
            <person name="Tafer H."/>
            <person name="Lopandic K."/>
        </authorList>
    </citation>
    <scope>NUCLEOTIDE SEQUENCE [LARGE SCALE GENOMIC DNA]</scope>
    <source>
        <strain evidence="12 13">CBS 789</strain>
    </source>
</reference>
<dbReference type="RefSeq" id="XP_015464576.1">
    <property type="nucleotide sequence ID" value="XM_015614595.1"/>
</dbReference>
<dbReference type="EMBL" id="LMYN01000274">
    <property type="protein sequence ID" value="KRZ98473.1"/>
    <property type="molecule type" value="Genomic_DNA"/>
</dbReference>
<evidence type="ECO:0000256" key="7">
    <source>
        <dbReference type="ARBA" id="ARBA00022884"/>
    </source>
</evidence>
<evidence type="ECO:0000313" key="12">
    <source>
        <dbReference type="EMBL" id="KRZ98473.1"/>
    </source>
</evidence>
<dbReference type="InterPro" id="IPR011989">
    <property type="entry name" value="ARM-like"/>
</dbReference>
<dbReference type="Gene3D" id="1.25.10.10">
    <property type="entry name" value="Leucine-rich Repeat Variant"/>
    <property type="match status" value="1"/>
</dbReference>
<organism evidence="12 13">
    <name type="scientific">Debaryomyces fabryi</name>
    <dbReference type="NCBI Taxonomy" id="58627"/>
    <lineage>
        <taxon>Eukaryota</taxon>
        <taxon>Fungi</taxon>
        <taxon>Dikarya</taxon>
        <taxon>Ascomycota</taxon>
        <taxon>Saccharomycotina</taxon>
        <taxon>Pichiomycetes</taxon>
        <taxon>Debaryomycetaceae</taxon>
        <taxon>Debaryomyces</taxon>
    </lineage>
</organism>
<proteinExistence type="inferred from homology"/>
<evidence type="ECO:0000259" key="11">
    <source>
        <dbReference type="Pfam" id="PF19282"/>
    </source>
</evidence>
<dbReference type="GO" id="GO:0031267">
    <property type="term" value="F:small GTPase binding"/>
    <property type="evidence" value="ECO:0007669"/>
    <property type="project" value="InterPro"/>
</dbReference>
<evidence type="ECO:0000259" key="10">
    <source>
        <dbReference type="Pfam" id="PF08389"/>
    </source>
</evidence>
<accession>A0A0V1PQS1</accession>
<dbReference type="GO" id="GO:0005737">
    <property type="term" value="C:cytoplasm"/>
    <property type="evidence" value="ECO:0007669"/>
    <property type="project" value="UniProtKB-SubCell"/>
</dbReference>
<name>A0A0V1PQS1_9ASCO</name>
<comment type="subcellular location">
    <subcellularLocation>
        <location evidence="1 9">Cytoplasm</location>
    </subcellularLocation>
    <subcellularLocation>
        <location evidence="9">Nucleus</location>
    </subcellularLocation>
    <text evidence="9">Shuttles between the nucleus and the cytoplasm.</text>
</comment>
<dbReference type="AlphaFoldDB" id="A0A0V1PQS1"/>
<keyword evidence="6 9" id="KW-0820">tRNA-binding</keyword>
<keyword evidence="4 9" id="KW-0813">Transport</keyword>
<evidence type="ECO:0000256" key="2">
    <source>
        <dbReference type="ARBA" id="ARBA00009466"/>
    </source>
</evidence>
<dbReference type="GO" id="GO:0071528">
    <property type="term" value="P:tRNA re-export from nucleus"/>
    <property type="evidence" value="ECO:0007669"/>
    <property type="project" value="UniProtKB-UniRule"/>
</dbReference>
<dbReference type="Proteomes" id="UP000054251">
    <property type="component" value="Unassembled WGS sequence"/>
</dbReference>
<comment type="caution">
    <text evidence="12">The sequence shown here is derived from an EMBL/GenBank/DDBJ whole genome shotgun (WGS) entry which is preliminary data.</text>
</comment>
<comment type="similarity">
    <text evidence="2 9">Belongs to the exportin family.</text>
</comment>
<evidence type="ECO:0000256" key="1">
    <source>
        <dbReference type="ARBA" id="ARBA00004496"/>
    </source>
</evidence>
<keyword evidence="8 9" id="KW-0539">Nucleus</keyword>
<evidence type="ECO:0000256" key="3">
    <source>
        <dbReference type="ARBA" id="ARBA00018928"/>
    </source>
</evidence>
<keyword evidence="7 9" id="KW-0694">RNA-binding</keyword>
<dbReference type="GO" id="GO:0005643">
    <property type="term" value="C:nuclear pore"/>
    <property type="evidence" value="ECO:0007669"/>
    <property type="project" value="TreeGrafter"/>
</dbReference>
<gene>
    <name evidence="12" type="ORF">AC631_05766</name>
</gene>
<evidence type="ECO:0000313" key="13">
    <source>
        <dbReference type="Proteomes" id="UP000054251"/>
    </source>
</evidence>
<evidence type="ECO:0000256" key="9">
    <source>
        <dbReference type="RuleBase" id="RU366037"/>
    </source>
</evidence>
<dbReference type="GeneID" id="26842775"/>
<sequence length="1000" mass="115625">MDEQILKAVEIALSGTSDLGLKNQAFEFINQIKSTEEGYKSCLDILLKSINSNSPLNQEFKFFILQVIDENITKLNSEQLYELNSDLFQYLNYVITSNINDPVYLKNKFAGIMGNLFCFTYLSINPNFLKDLLALIADNNLIAIDIYSRIIIAVHTEISDKFISRSREIQDRNNLLKDQIRTNDMNLLVDNWQKVLRNPELIQHNNDVLNNFLKIIGYYINWMEITLFISNDFINIIFQYLNKPDQRNETCLTLIEVISKKMKPLNKLELISLLNLTSIINSVNSDDDLEFMENIAKLSNQVGLELVIVLESSELELFDSINQQFLNLWPSIFKFLSHEYDDVSQQIFPFIQQYLLICKKFNQLASIELLSSLLNKIILKMKFDDDDDGTDDESTEQFNEIRLKLKTFQDTIAILKPELFLEAIPIVINESIFAHTSDFDKVNWRNLELGLFELNTFTESLRNNLINLPKQEIGNSKPFVLVQEFLIKLINSDLILKIDHPKIQLGFFELIVRHYNFLNTNINNQEVILRILELFSSPLGLFNNSEKVRLRTWYLFFRFVKLTKPTLNNSSFIENLFIKLQPLLVIKAELPTKDEDNDTIENGNFNNQLNLFESIGLLISLLSVDISLKVRMIDLIFQPLFNDLENCISNKDKVNPQLIALQAHHSLMAIGTFARGYDYDYNNKYSAEIVNKINNASQVVLITLENFAKFEIIRDAARFSFARFIPILNEEINNHLSKLVSIILAANNLKISELTNFLNFLGQIVHNFQSNDNIYQLLNDLLSPLLDKIFSLLKYNGENNEYESMPDIIRDKESLKKSYMNFISAIITNHSSSLLITETNKQKFPTIMESFFVYAYNTSEPTVSKLAITQLINVVSVMGGHGGKINDPQDKYGESLPPLEGVDEYLMNKAVQLSFELPFQKLEFDLKDAQYRLVGQEIASLLKTYQEKRGDEYLTFLSNYLTNMGLSQELMTDFCTNLVKLDQRAFKKYFITFVTELKGK</sequence>
<dbReference type="PANTHER" id="PTHR15952">
    <property type="entry name" value="EXPORTIN-T/LOS1"/>
    <property type="match status" value="1"/>
</dbReference>
<feature type="domain" description="Exportin-T C-terminal" evidence="11">
    <location>
        <begin position="322"/>
        <end position="997"/>
    </location>
</feature>
<evidence type="ECO:0000256" key="8">
    <source>
        <dbReference type="ARBA" id="ARBA00023242"/>
    </source>
</evidence>
<dbReference type="InterPro" id="IPR045546">
    <property type="entry name" value="Exportin-T_C"/>
</dbReference>
<evidence type="ECO:0000256" key="4">
    <source>
        <dbReference type="ARBA" id="ARBA00022448"/>
    </source>
</evidence>
<keyword evidence="13" id="KW-1185">Reference proteome</keyword>
<dbReference type="InterPro" id="IPR016024">
    <property type="entry name" value="ARM-type_fold"/>
</dbReference>
<dbReference type="GO" id="GO:0016363">
    <property type="term" value="C:nuclear matrix"/>
    <property type="evidence" value="ECO:0007669"/>
    <property type="project" value="TreeGrafter"/>
</dbReference>
<dbReference type="GO" id="GO:0000049">
    <property type="term" value="F:tRNA binding"/>
    <property type="evidence" value="ECO:0007669"/>
    <property type="project" value="UniProtKB-UniRule"/>
</dbReference>
<protein>
    <recommendedName>
        <fullName evidence="3 9">Exportin-T</fullName>
    </recommendedName>
    <alternativeName>
        <fullName evidence="9">Exportin(tRNA)</fullName>
    </alternativeName>
    <alternativeName>
        <fullName evidence="9">tRNA exportin</fullName>
    </alternativeName>
</protein>